<dbReference type="InterPro" id="IPR006626">
    <property type="entry name" value="PbH1"/>
</dbReference>
<dbReference type="RefSeq" id="WP_068650054.1">
    <property type="nucleotide sequence ID" value="NZ_CP043611.1"/>
</dbReference>
<dbReference type="Proteomes" id="UP000077355">
    <property type="component" value="Unassembled WGS sequence"/>
</dbReference>
<name>A0A168NFN1_9BACL</name>
<dbReference type="SUPFAM" id="SSF51126">
    <property type="entry name" value="Pectin lyase-like"/>
    <property type="match status" value="1"/>
</dbReference>
<proteinExistence type="predicted"/>
<dbReference type="InterPro" id="IPR012334">
    <property type="entry name" value="Pectin_lyas_fold"/>
</dbReference>
<accession>A0A168NFN1</accession>
<dbReference type="AlphaFoldDB" id="A0A168NFN1"/>
<dbReference type="InterPro" id="IPR011050">
    <property type="entry name" value="Pectin_lyase_fold/virulence"/>
</dbReference>
<gene>
    <name evidence="1" type="ORF">PBAT_12645</name>
</gene>
<dbReference type="Gene3D" id="2.160.20.10">
    <property type="entry name" value="Single-stranded right-handed beta-helix, Pectin lyase-like"/>
    <property type="match status" value="3"/>
</dbReference>
<comment type="caution">
    <text evidence="1">The sequence shown here is derived from an EMBL/GenBank/DDBJ whole genome shotgun (WGS) entry which is preliminary data.</text>
</comment>
<organism evidence="1 2">
    <name type="scientific">Paenibacillus antarcticus</name>
    <dbReference type="NCBI Taxonomy" id="253703"/>
    <lineage>
        <taxon>Bacteria</taxon>
        <taxon>Bacillati</taxon>
        <taxon>Bacillota</taxon>
        <taxon>Bacilli</taxon>
        <taxon>Bacillales</taxon>
        <taxon>Paenibacillaceae</taxon>
        <taxon>Paenibacillus</taxon>
    </lineage>
</organism>
<sequence length="624" mass="70668">MLTYENLNIQIDLPQSNNQITVNVHDFGASTQQQVCNQQPFQQAIEHCKAIGASSLFIPKGIYYFHSDPPHGAYLTLDGLTDFTVEGCGSELIFEHPKMYIRVVNSTRIRLCNLVLDWNWELAPLSSVGVVTHLETNGAYFDMAFPTYQEIPENWPIRIVGPYDPVLYSPGTPGGIEYRPYKNEHAITSDQEETDSQMQQLVRELSNVILGIEKIHSNTMRFYTTDSDWTAQRMKQGQCYNLRHYEYDTVAIFLFDSSHITVDHVILYSCPGSGFVGNGNIHHIHIQSCKVTIRPGTDRSLSTAADCFHIANSKGYFIIEDCDFGYAGDDCINIHDNTTMGVRRLDDYTLLALRVRKSSLLFGVDDLVELRNPDLSPMDFSSELTGITYDEQQFVCKLTFKDVLPEHLDENTVLFNRRFSTNHFIIRNNRFTNNRARGVLIHGSNGIVENNIFDSIQGAAIQIEAGCESRWSEGTGVHQLAIRHNIFRNCDLNAWQMAVIYMGVYLPGGRTSFPIFNNIWIEDNTIINCPRMAMFLSSCQNVSVRRNAIINSNQIPLEQHSYGSSQQETPVYDEFYSGVIHIVNASDVSVTLNKCVTTTVQYDKTIFADADSTRNITIEHNVGF</sequence>
<dbReference type="SMART" id="SM00710">
    <property type="entry name" value="PbH1"/>
    <property type="match status" value="5"/>
</dbReference>
<reference evidence="1 2" key="1">
    <citation type="submission" date="2016-03" db="EMBL/GenBank/DDBJ databases">
        <title>Draft genome sequence of Paenibacillus antarcticus CECT 5836.</title>
        <authorList>
            <person name="Shin S.-K."/>
            <person name="Yi H."/>
        </authorList>
    </citation>
    <scope>NUCLEOTIDE SEQUENCE [LARGE SCALE GENOMIC DNA]</scope>
    <source>
        <strain evidence="1 2">CECT 5836</strain>
    </source>
</reference>
<protein>
    <submittedName>
        <fullName evidence="1">Uncharacterized protein</fullName>
    </submittedName>
</protein>
<keyword evidence="2" id="KW-1185">Reference proteome</keyword>
<dbReference type="EMBL" id="LVJI01000016">
    <property type="protein sequence ID" value="OAB45749.1"/>
    <property type="molecule type" value="Genomic_DNA"/>
</dbReference>
<evidence type="ECO:0000313" key="2">
    <source>
        <dbReference type="Proteomes" id="UP000077355"/>
    </source>
</evidence>
<evidence type="ECO:0000313" key="1">
    <source>
        <dbReference type="EMBL" id="OAB45749.1"/>
    </source>
</evidence>
<dbReference type="OrthoDB" id="2504360at2"/>